<reference evidence="1 2" key="1">
    <citation type="submission" date="2020-08" db="EMBL/GenBank/DDBJ databases">
        <title>Exploring microbial biodiversity for novel pathways involved in the catabolism of aromatic compounds derived from lignin.</title>
        <authorList>
            <person name="Elkins J."/>
        </authorList>
    </citation>
    <scope>NUCLEOTIDE SEQUENCE [LARGE SCALE GENOMIC DNA]</scope>
    <source>
        <strain evidence="1 2">B1D3A</strain>
    </source>
</reference>
<sequence length="78" mass="8548">MIERGWEKKIEPLTVRVSTAVRITGLSRSRIYELIQSGDLETTKVGRATLVQYRSLKVLTGNEASAMPGSGSDTNHGE</sequence>
<accession>A0ABR6NGV8</accession>
<evidence type="ECO:0000313" key="1">
    <source>
        <dbReference type="EMBL" id="MBB5986517.1"/>
    </source>
</evidence>
<dbReference type="Proteomes" id="UP001138540">
    <property type="component" value="Unassembled WGS sequence"/>
</dbReference>
<proteinExistence type="predicted"/>
<evidence type="ECO:0000313" key="2">
    <source>
        <dbReference type="Proteomes" id="UP001138540"/>
    </source>
</evidence>
<organism evidence="1 2">
    <name type="scientific">Sphingobium lignivorans</name>
    <dbReference type="NCBI Taxonomy" id="2735886"/>
    <lineage>
        <taxon>Bacteria</taxon>
        <taxon>Pseudomonadati</taxon>
        <taxon>Pseudomonadota</taxon>
        <taxon>Alphaproteobacteria</taxon>
        <taxon>Sphingomonadales</taxon>
        <taxon>Sphingomonadaceae</taxon>
        <taxon>Sphingobium</taxon>
    </lineage>
</organism>
<comment type="caution">
    <text evidence="1">The sequence shown here is derived from an EMBL/GenBank/DDBJ whole genome shotgun (WGS) entry which is preliminary data.</text>
</comment>
<gene>
    <name evidence="1" type="ORF">HNP60_002491</name>
</gene>
<dbReference type="RefSeq" id="WP_184154116.1">
    <property type="nucleotide sequence ID" value="NZ_JACHKA010000001.1"/>
</dbReference>
<keyword evidence="2" id="KW-1185">Reference proteome</keyword>
<name>A0ABR6NGV8_9SPHN</name>
<protein>
    <submittedName>
        <fullName evidence="1">Excisionase family DNA binding protein</fullName>
    </submittedName>
</protein>
<dbReference type="EMBL" id="JACHKA010000001">
    <property type="protein sequence ID" value="MBB5986517.1"/>
    <property type="molecule type" value="Genomic_DNA"/>
</dbReference>